<protein>
    <submittedName>
        <fullName evidence="1">Uncharacterized protein</fullName>
    </submittedName>
</protein>
<keyword evidence="2" id="KW-1185">Reference proteome</keyword>
<dbReference type="RefSeq" id="WP_311191997.1">
    <property type="nucleotide sequence ID" value="NZ_CP115541.1"/>
</dbReference>
<gene>
    <name evidence="1" type="ORF">PDM29_00650</name>
</gene>
<accession>A0ABY9YPH9</accession>
<evidence type="ECO:0000313" key="2">
    <source>
        <dbReference type="Proteomes" id="UP001302072"/>
    </source>
</evidence>
<evidence type="ECO:0000313" key="1">
    <source>
        <dbReference type="EMBL" id="WNH52813.1"/>
    </source>
</evidence>
<dbReference type="Proteomes" id="UP001302072">
    <property type="component" value="Chromosome"/>
</dbReference>
<proteinExistence type="predicted"/>
<sequence>MNMAKAFDHSSQTHLPYPNTFCPNVDELERHIIVVWGELCAASIAKSSWMQELLTAQLHDLGVLRYRTQKRGAA</sequence>
<dbReference type="EMBL" id="CP115541">
    <property type="protein sequence ID" value="WNH52813.1"/>
    <property type="molecule type" value="Genomic_DNA"/>
</dbReference>
<organism evidence="1 2">
    <name type="scientific">Stenotrophomonas oahuensis</name>
    <dbReference type="NCBI Taxonomy" id="3003271"/>
    <lineage>
        <taxon>Bacteria</taxon>
        <taxon>Pseudomonadati</taxon>
        <taxon>Pseudomonadota</taxon>
        <taxon>Gammaproteobacteria</taxon>
        <taxon>Lysobacterales</taxon>
        <taxon>Lysobacteraceae</taxon>
        <taxon>Stenotrophomonas</taxon>
    </lineage>
</organism>
<name>A0ABY9YPH9_9GAMM</name>
<reference evidence="1 2" key="1">
    <citation type="submission" date="2022-12" db="EMBL/GenBank/DDBJ databases">
        <title>Two new species, Stenotrophomonas aracearum and Stenotrophomonas oahuensis, isolated from Anthurium (Araceae family) in Hawaii.</title>
        <authorList>
            <person name="Chunag S.C."/>
            <person name="Dobhal S."/>
            <person name="Alvarez A."/>
            <person name="Arif M."/>
        </authorList>
    </citation>
    <scope>NUCLEOTIDE SEQUENCE [LARGE SCALE GENOMIC DNA]</scope>
    <source>
        <strain evidence="1 2">A5586</strain>
    </source>
</reference>